<name>A0ABX2XWW9_9GAMM</name>
<proteinExistence type="predicted"/>
<sequence length="234" mass="26359">MPFNPRIEMPFFAKWFALFCLSFAFVNLSFALTDSTASQPLVYPPIFGKEKLPLVDIKQSELPAPFNFLLTQPLMTLGLEKYYQRNGQIKVIHAQKNAKKNTYSRAILMVMDNNKKRNDVSVAQARNETITVEFALITMNFNTLPDPVIKAVLHSNTPFGKLLALHKIKTTTSNRAYFKLPCTAPLATLIRCKLNSSLYGRLNTLNHSGNGQWLAHVLEILPAIRCTQTTCQPA</sequence>
<dbReference type="Proteomes" id="UP000093336">
    <property type="component" value="Unassembled WGS sequence"/>
</dbReference>
<evidence type="ECO:0000313" key="1">
    <source>
        <dbReference type="EMBL" id="OCH99051.1"/>
    </source>
</evidence>
<accession>A0ABX2XWW9</accession>
<dbReference type="Gene3D" id="3.40.1410.10">
    <property type="entry name" value="Chorismate lyase-like"/>
    <property type="match status" value="1"/>
</dbReference>
<keyword evidence="2" id="KW-1185">Reference proteome</keyword>
<dbReference type="SUPFAM" id="SSF64288">
    <property type="entry name" value="Chorismate lyase-like"/>
    <property type="match status" value="1"/>
</dbReference>
<organism evidence="1 2">
    <name type="scientific">Legionella jamestowniensis</name>
    <dbReference type="NCBI Taxonomy" id="455"/>
    <lineage>
        <taxon>Bacteria</taxon>
        <taxon>Pseudomonadati</taxon>
        <taxon>Pseudomonadota</taxon>
        <taxon>Gammaproteobacteria</taxon>
        <taxon>Legionellales</taxon>
        <taxon>Legionellaceae</taxon>
        <taxon>Legionella</taxon>
    </lineage>
</organism>
<comment type="caution">
    <text evidence="1">The sequence shown here is derived from an EMBL/GenBank/DDBJ whole genome shotgun (WGS) entry which is preliminary data.</text>
</comment>
<gene>
    <name evidence="1" type="ORF">A8135_09935</name>
</gene>
<evidence type="ECO:0000313" key="2">
    <source>
        <dbReference type="Proteomes" id="UP000093336"/>
    </source>
</evidence>
<protein>
    <submittedName>
        <fullName evidence="1">Uncharacterized protein</fullName>
    </submittedName>
</protein>
<dbReference type="InterPro" id="IPR028978">
    <property type="entry name" value="Chorismate_lyase_/UTRA_dom_sf"/>
</dbReference>
<dbReference type="EMBL" id="LYOZ01000003">
    <property type="protein sequence ID" value="OCH99051.1"/>
    <property type="molecule type" value="Genomic_DNA"/>
</dbReference>
<reference evidence="1 2" key="1">
    <citation type="submission" date="2016-05" db="EMBL/GenBank/DDBJ databases">
        <authorList>
            <person name="Prochazka B."/>
            <person name="Indra A."/>
            <person name="Hasenberger P."/>
            <person name="Blaschitz M."/>
            <person name="Wagner L."/>
            <person name="Wewalka G."/>
            <person name="Sorschag S."/>
            <person name="Schmid D."/>
            <person name="Ruppitsch W."/>
        </authorList>
    </citation>
    <scope>NUCLEOTIDE SEQUENCE [LARGE SCALE GENOMIC DNA]</scope>
    <source>
        <strain evidence="1 2">974010_12</strain>
    </source>
</reference>